<dbReference type="PANTHER" id="PTHR23502">
    <property type="entry name" value="MAJOR FACILITATOR SUPERFAMILY"/>
    <property type="match status" value="1"/>
</dbReference>
<dbReference type="Proteomes" id="UP000452235">
    <property type="component" value="Unassembled WGS sequence"/>
</dbReference>
<feature type="transmembrane region" description="Helical" evidence="6">
    <location>
        <begin position="182"/>
        <end position="203"/>
    </location>
</feature>
<dbReference type="InterPro" id="IPR011701">
    <property type="entry name" value="MFS"/>
</dbReference>
<dbReference type="OrthoDB" id="6770063at2759"/>
<feature type="transmembrane region" description="Helical" evidence="6">
    <location>
        <begin position="392"/>
        <end position="413"/>
    </location>
</feature>
<dbReference type="Gene3D" id="1.20.1250.20">
    <property type="entry name" value="MFS general substrate transporter like domains"/>
    <property type="match status" value="1"/>
</dbReference>
<accession>A0A5M3YQL2</accession>
<protein>
    <submittedName>
        <fullName evidence="7">MFS multidrug transporter</fullName>
    </submittedName>
</protein>
<feature type="transmembrane region" description="Helical" evidence="6">
    <location>
        <begin position="461"/>
        <end position="481"/>
    </location>
</feature>
<dbReference type="CDD" id="cd17323">
    <property type="entry name" value="MFS_Tpo1_MDR_like"/>
    <property type="match status" value="1"/>
</dbReference>
<evidence type="ECO:0000256" key="4">
    <source>
        <dbReference type="ARBA" id="ARBA00023136"/>
    </source>
</evidence>
<dbReference type="Pfam" id="PF07690">
    <property type="entry name" value="MFS_1"/>
    <property type="match status" value="1"/>
</dbReference>
<evidence type="ECO:0000256" key="6">
    <source>
        <dbReference type="SAM" id="Phobius"/>
    </source>
</evidence>
<dbReference type="InterPro" id="IPR036259">
    <property type="entry name" value="MFS_trans_sf"/>
</dbReference>
<feature type="transmembrane region" description="Helical" evidence="6">
    <location>
        <begin position="363"/>
        <end position="380"/>
    </location>
</feature>
<sequence>MSYPVGRYSQDEENRMITLPPIQFSAEYDPRYGLPVPAARMSSDSYRQHGHTLSDDSQRHSECDKDDSSHSAEQHVDGGADQQNRLLFADAGTLVTWSGPDDPSNPLNWSRSRKWVSTLLVSCFTFISPVSSTMVAPALPTMAQEFGIQSDIEQYLLMSIFLLAYALGPFIIAPLSEMYGRVVVLQSTNMFYLVFNTVCGFATSREQMLAFRFLSGFGGSAPQALTLALEIGGGVLSDCWRKEERGAATALYSLMPFIGPAIGPIAGGYLTQYLSWRWIFWIVSMADALVQLLAFLFLRETYAPTILATKKRNLQKETGNRQLHTEYDRPDRTFGQVLRKNLVRPFRMLLTQPAIQALSLYRGYQYGLMYLVLASYPLVWEGVYHQAKGPASLNYISLGVGFVIGLQFCGRVIDIVYIRLQRRYNHPGRPEFRIPLMLPGGLLVPAGLFLYGWSAAYRTHWIVPNIGAAVFAIGLIISFQCAQTYVVDAYTRYAASASGAAAFVRTLAGFAFPLFAESLYRALGLGWGNSLLAFVSLGLGVVAPLLLWYRGEWLRGKSPYCAG</sequence>
<feature type="transmembrane region" description="Helical" evidence="6">
    <location>
        <begin position="278"/>
        <end position="298"/>
    </location>
</feature>
<evidence type="ECO:0000313" key="7">
    <source>
        <dbReference type="EMBL" id="GFF15785.1"/>
    </source>
</evidence>
<dbReference type="GO" id="GO:0022857">
    <property type="term" value="F:transmembrane transporter activity"/>
    <property type="evidence" value="ECO:0007669"/>
    <property type="project" value="InterPro"/>
</dbReference>
<dbReference type="EMBL" id="BLJY01000004">
    <property type="protein sequence ID" value="GFF15785.1"/>
    <property type="molecule type" value="Genomic_DNA"/>
</dbReference>
<feature type="transmembrane region" description="Helical" evidence="6">
    <location>
        <begin position="250"/>
        <end position="272"/>
    </location>
</feature>
<gene>
    <name evidence="7" type="ORF">ATEIFO6365_0004090400</name>
</gene>
<evidence type="ECO:0000256" key="1">
    <source>
        <dbReference type="ARBA" id="ARBA00004141"/>
    </source>
</evidence>
<evidence type="ECO:0000256" key="3">
    <source>
        <dbReference type="ARBA" id="ARBA00022989"/>
    </source>
</evidence>
<dbReference type="VEuPathDB" id="FungiDB:ATEG_04906"/>
<feature type="compositionally biased region" description="Basic and acidic residues" evidence="5">
    <location>
        <begin position="52"/>
        <end position="78"/>
    </location>
</feature>
<dbReference type="InterPro" id="IPR020846">
    <property type="entry name" value="MFS_dom"/>
</dbReference>
<keyword evidence="3 6" id="KW-1133">Transmembrane helix</keyword>
<feature type="transmembrane region" description="Helical" evidence="6">
    <location>
        <begin position="115"/>
        <end position="135"/>
    </location>
</feature>
<dbReference type="FunFam" id="1.20.1250.20:FF:000011">
    <property type="entry name" value="MFS multidrug transporter, putative"/>
    <property type="match status" value="1"/>
</dbReference>
<feature type="transmembrane region" description="Helical" evidence="6">
    <location>
        <begin position="155"/>
        <end position="175"/>
    </location>
</feature>
<dbReference type="PANTHER" id="PTHR23502:SF60">
    <property type="entry name" value="MAJOR FACILITATOR SUPERFAMILY (MFS) PROFILE DOMAIN-CONTAINING PROTEIN-RELATED"/>
    <property type="match status" value="1"/>
</dbReference>
<keyword evidence="2 6" id="KW-0812">Transmembrane</keyword>
<reference evidence="7 8" key="1">
    <citation type="submission" date="2020-01" db="EMBL/GenBank/DDBJ databases">
        <title>Aspergillus terreus IFO 6365 whole genome shotgun sequence.</title>
        <authorList>
            <person name="Kanamasa S."/>
            <person name="Takahashi H."/>
        </authorList>
    </citation>
    <scope>NUCLEOTIDE SEQUENCE [LARGE SCALE GENOMIC DNA]</scope>
    <source>
        <strain evidence="7 8">IFO 6365</strain>
    </source>
</reference>
<feature type="transmembrane region" description="Helical" evidence="6">
    <location>
        <begin position="209"/>
        <end position="229"/>
    </location>
</feature>
<evidence type="ECO:0000256" key="2">
    <source>
        <dbReference type="ARBA" id="ARBA00022692"/>
    </source>
</evidence>
<organism evidence="7 8">
    <name type="scientific">Aspergillus terreus</name>
    <dbReference type="NCBI Taxonomy" id="33178"/>
    <lineage>
        <taxon>Eukaryota</taxon>
        <taxon>Fungi</taxon>
        <taxon>Dikarya</taxon>
        <taxon>Ascomycota</taxon>
        <taxon>Pezizomycotina</taxon>
        <taxon>Eurotiomycetes</taxon>
        <taxon>Eurotiomycetidae</taxon>
        <taxon>Eurotiales</taxon>
        <taxon>Aspergillaceae</taxon>
        <taxon>Aspergillus</taxon>
        <taxon>Aspergillus subgen. Circumdati</taxon>
    </lineage>
</organism>
<feature type="transmembrane region" description="Helical" evidence="6">
    <location>
        <begin position="434"/>
        <end position="455"/>
    </location>
</feature>
<comment type="subcellular location">
    <subcellularLocation>
        <location evidence="1">Membrane</location>
        <topology evidence="1">Multi-pass membrane protein</topology>
    </subcellularLocation>
</comment>
<evidence type="ECO:0000313" key="8">
    <source>
        <dbReference type="Proteomes" id="UP000452235"/>
    </source>
</evidence>
<keyword evidence="8" id="KW-1185">Reference proteome</keyword>
<dbReference type="PROSITE" id="PS50850">
    <property type="entry name" value="MFS"/>
    <property type="match status" value="1"/>
</dbReference>
<dbReference type="GO" id="GO:0016020">
    <property type="term" value="C:membrane"/>
    <property type="evidence" value="ECO:0007669"/>
    <property type="project" value="UniProtKB-SubCell"/>
</dbReference>
<name>A0A5M3YQL2_ASPTE</name>
<dbReference type="AlphaFoldDB" id="A0A5M3YQL2"/>
<proteinExistence type="predicted"/>
<feature type="transmembrane region" description="Helical" evidence="6">
    <location>
        <begin position="527"/>
        <end position="549"/>
    </location>
</feature>
<evidence type="ECO:0000256" key="5">
    <source>
        <dbReference type="SAM" id="MobiDB-lite"/>
    </source>
</evidence>
<comment type="caution">
    <text evidence="7">The sequence shown here is derived from an EMBL/GenBank/DDBJ whole genome shotgun (WGS) entry which is preliminary data.</text>
</comment>
<keyword evidence="4 6" id="KW-0472">Membrane</keyword>
<feature type="region of interest" description="Disordered" evidence="5">
    <location>
        <begin position="43"/>
        <end position="79"/>
    </location>
</feature>
<feature type="transmembrane region" description="Helical" evidence="6">
    <location>
        <begin position="493"/>
        <end position="515"/>
    </location>
</feature>
<dbReference type="SUPFAM" id="SSF103473">
    <property type="entry name" value="MFS general substrate transporter"/>
    <property type="match status" value="1"/>
</dbReference>